<evidence type="ECO:0000259" key="20">
    <source>
        <dbReference type="PROSITE" id="PS50873"/>
    </source>
</evidence>
<dbReference type="PROSITE" id="PS50873">
    <property type="entry name" value="PEROXIDASE_4"/>
    <property type="match status" value="1"/>
</dbReference>
<keyword evidence="5" id="KW-0964">Secreted</keyword>
<dbReference type="InterPro" id="IPR033905">
    <property type="entry name" value="Secretory_peroxidase"/>
</dbReference>
<feature type="region of interest" description="Disordered" evidence="19">
    <location>
        <begin position="17"/>
        <end position="36"/>
    </location>
</feature>
<dbReference type="PRINTS" id="PR00461">
    <property type="entry name" value="PLPEROXIDASE"/>
</dbReference>
<reference evidence="21 22" key="1">
    <citation type="submission" date="2020-05" db="EMBL/GenBank/DDBJ databases">
        <title>WGS assembly of Panicum virgatum.</title>
        <authorList>
            <person name="Lovell J.T."/>
            <person name="Jenkins J."/>
            <person name="Shu S."/>
            <person name="Juenger T.E."/>
            <person name="Schmutz J."/>
        </authorList>
    </citation>
    <scope>NUCLEOTIDE SEQUENCE [LARGE SCALE GENOMIC DNA]</scope>
    <source>
        <strain evidence="22">cv. AP13</strain>
    </source>
</reference>
<feature type="binding site" evidence="17">
    <location>
        <position position="12"/>
    </location>
    <ligand>
        <name>Ca(2+)</name>
        <dbReference type="ChEBI" id="CHEBI:29108"/>
        <label>1</label>
    </ligand>
</feature>
<evidence type="ECO:0000256" key="1">
    <source>
        <dbReference type="ARBA" id="ARBA00000189"/>
    </source>
</evidence>
<evidence type="ECO:0000313" key="22">
    <source>
        <dbReference type="Proteomes" id="UP000823388"/>
    </source>
</evidence>
<proteinExistence type="inferred from homology"/>
<evidence type="ECO:0000256" key="13">
    <source>
        <dbReference type="ARBA" id="ARBA00023180"/>
    </source>
</evidence>
<dbReference type="EMBL" id="CM029052">
    <property type="protein sequence ID" value="KAG2557392.1"/>
    <property type="molecule type" value="Genomic_DNA"/>
</dbReference>
<feature type="binding site" evidence="17">
    <location>
        <position position="181"/>
    </location>
    <ligand>
        <name>Ca(2+)</name>
        <dbReference type="ChEBI" id="CHEBI:29108"/>
        <label>2</label>
    </ligand>
</feature>
<dbReference type="InterPro" id="IPR010255">
    <property type="entry name" value="Haem_peroxidase_sf"/>
</dbReference>
<dbReference type="GO" id="GO:0006979">
    <property type="term" value="P:response to oxidative stress"/>
    <property type="evidence" value="ECO:0007669"/>
    <property type="project" value="InterPro"/>
</dbReference>
<evidence type="ECO:0000256" key="8">
    <source>
        <dbReference type="ARBA" id="ARBA00022723"/>
    </source>
</evidence>
<keyword evidence="11 17" id="KW-0408">Iron</keyword>
<evidence type="ECO:0000256" key="15">
    <source>
        <dbReference type="PIRSR" id="PIRSR600823-1"/>
    </source>
</evidence>
<feature type="binding site" evidence="17">
    <location>
        <position position="27"/>
    </location>
    <ligand>
        <name>Ca(2+)</name>
        <dbReference type="ChEBI" id="CHEBI:29108"/>
        <label>1</label>
    </ligand>
</feature>
<evidence type="ECO:0000256" key="17">
    <source>
        <dbReference type="PIRSR" id="PIRSR600823-3"/>
    </source>
</evidence>
<dbReference type="PROSITE" id="PS00435">
    <property type="entry name" value="PEROXIDASE_1"/>
    <property type="match status" value="1"/>
</dbReference>
<keyword evidence="12 18" id="KW-1015">Disulfide bond</keyword>
<dbReference type="FunFam" id="1.10.420.10:FF:000006">
    <property type="entry name" value="Peroxidase"/>
    <property type="match status" value="1"/>
</dbReference>
<feature type="disulfide bond" evidence="18">
    <location>
        <begin position="140"/>
        <end position="166"/>
    </location>
</feature>
<dbReference type="GO" id="GO:0140825">
    <property type="term" value="F:lactoperoxidase activity"/>
    <property type="evidence" value="ECO:0007669"/>
    <property type="project" value="UniProtKB-EC"/>
</dbReference>
<feature type="disulfide bond" evidence="18">
    <location>
        <begin position="60"/>
        <end position="257"/>
    </location>
</feature>
<dbReference type="CDD" id="cd00693">
    <property type="entry name" value="secretory_peroxidase"/>
    <property type="match status" value="1"/>
</dbReference>
<sequence>MLFHDCFVEGCDGSILLDPTPANPRPEKKGPANDGSQRSFEVIDAAKGALEKACPGTVSCADVVAFAARDASDLLSGSRISFAMPGGRLDGRRSLESQTGVLPAPFDNLNTLAARFAAKGLGVEDLVVLSGAHSIGRSHCSSFVAERIGSPSDMDAALVTQLRRQCPASPSLGNDPVVAEDAVTPNALDNQYYRNLLDRKVLFTSDAALMSSAQTAGMVRNLARPDGTWDKKFAAAMVKLASIGVKTGSDGEIRKKCRVVN</sequence>
<dbReference type="PANTHER" id="PTHR31517">
    <property type="match status" value="1"/>
</dbReference>
<comment type="caution">
    <text evidence="21">The sequence shown here is derived from an EMBL/GenBank/DDBJ whole genome shotgun (WGS) entry which is preliminary data.</text>
</comment>
<dbReference type="Gene3D" id="1.10.420.10">
    <property type="entry name" value="Peroxidase, domain 2"/>
    <property type="match status" value="1"/>
</dbReference>
<feature type="binding site" evidence="17">
    <location>
        <position position="8"/>
    </location>
    <ligand>
        <name>Ca(2+)</name>
        <dbReference type="ChEBI" id="CHEBI:29108"/>
        <label>1</label>
    </ligand>
</feature>
<evidence type="ECO:0000256" key="2">
    <source>
        <dbReference type="ARBA" id="ARBA00004613"/>
    </source>
</evidence>
<comment type="cofactor">
    <cofactor evidence="17">
        <name>Ca(2+)</name>
        <dbReference type="ChEBI" id="CHEBI:29108"/>
    </cofactor>
    <text evidence="17">Binds 2 calcium ions per subunit.</text>
</comment>
<evidence type="ECO:0000256" key="10">
    <source>
        <dbReference type="ARBA" id="ARBA00023002"/>
    </source>
</evidence>
<comment type="subcellular location">
    <subcellularLocation>
        <location evidence="2">Secreted</location>
    </subcellularLocation>
</comment>
<dbReference type="GO" id="GO:0005576">
    <property type="term" value="C:extracellular region"/>
    <property type="evidence" value="ECO:0007669"/>
    <property type="project" value="UniProtKB-SubCell"/>
</dbReference>
<keyword evidence="13" id="KW-0325">Glycoprotein</keyword>
<feature type="binding site" evidence="17">
    <location>
        <position position="14"/>
    </location>
    <ligand>
        <name>Ca(2+)</name>
        <dbReference type="ChEBI" id="CHEBI:29108"/>
        <label>1</label>
    </ligand>
</feature>
<feature type="disulfide bond" evidence="18">
    <location>
        <begin position="6"/>
        <end position="11"/>
    </location>
</feature>
<dbReference type="SUPFAM" id="SSF48113">
    <property type="entry name" value="Heme-dependent peroxidases"/>
    <property type="match status" value="1"/>
</dbReference>
<evidence type="ECO:0000256" key="18">
    <source>
        <dbReference type="PIRSR" id="PIRSR600823-5"/>
    </source>
</evidence>
<evidence type="ECO:0000256" key="4">
    <source>
        <dbReference type="ARBA" id="ARBA00012313"/>
    </source>
</evidence>
<evidence type="ECO:0000256" key="3">
    <source>
        <dbReference type="ARBA" id="ARBA00006873"/>
    </source>
</evidence>
<name>A0A8T0PB74_PANVG</name>
<comment type="catalytic activity">
    <reaction evidence="1">
        <text>2 a phenolic donor + H2O2 = 2 a phenolic radical donor + 2 H2O</text>
        <dbReference type="Rhea" id="RHEA:56136"/>
        <dbReference type="ChEBI" id="CHEBI:15377"/>
        <dbReference type="ChEBI" id="CHEBI:16240"/>
        <dbReference type="ChEBI" id="CHEBI:139520"/>
        <dbReference type="ChEBI" id="CHEBI:139521"/>
        <dbReference type="EC" id="1.11.1.7"/>
    </reaction>
</comment>
<accession>A0A8T0PB74</accession>
<feature type="binding site" evidence="17">
    <location>
        <position position="184"/>
    </location>
    <ligand>
        <name>Ca(2+)</name>
        <dbReference type="ChEBI" id="CHEBI:29108"/>
        <label>2</label>
    </ligand>
</feature>
<keyword evidence="7" id="KW-0349">Heme</keyword>
<gene>
    <name evidence="21" type="ORF">PVAP13_8NG255700</name>
</gene>
<feature type="binding site" evidence="17">
    <location>
        <position position="10"/>
    </location>
    <ligand>
        <name>Ca(2+)</name>
        <dbReference type="ChEBI" id="CHEBI:29108"/>
        <label>1</label>
    </ligand>
</feature>
<dbReference type="Gene3D" id="1.10.520.10">
    <property type="match status" value="1"/>
</dbReference>
<comment type="similarity">
    <text evidence="3">Belongs to the peroxidase family. Ascorbate peroxidase subfamily.</text>
</comment>
<dbReference type="Pfam" id="PF00141">
    <property type="entry name" value="peroxidase"/>
    <property type="match status" value="1"/>
</dbReference>
<feature type="binding site" evidence="16">
    <location>
        <position position="103"/>
    </location>
    <ligand>
        <name>substrate</name>
    </ligand>
</feature>
<evidence type="ECO:0000256" key="14">
    <source>
        <dbReference type="ARBA" id="ARBA00023324"/>
    </source>
</evidence>
<keyword evidence="9 17" id="KW-0106">Calcium</keyword>
<protein>
    <recommendedName>
        <fullName evidence="4">peroxidase</fullName>
        <ecNumber evidence="4">1.11.1.7</ecNumber>
    </recommendedName>
</protein>
<evidence type="ECO:0000256" key="6">
    <source>
        <dbReference type="ARBA" id="ARBA00022559"/>
    </source>
</evidence>
<dbReference type="Proteomes" id="UP000823388">
    <property type="component" value="Chromosome 8N"/>
</dbReference>
<evidence type="ECO:0000256" key="16">
    <source>
        <dbReference type="PIRSR" id="PIRSR600823-2"/>
    </source>
</evidence>
<dbReference type="InterPro" id="IPR000823">
    <property type="entry name" value="Peroxidase_pln"/>
</dbReference>
<evidence type="ECO:0000256" key="12">
    <source>
        <dbReference type="ARBA" id="ARBA00023157"/>
    </source>
</evidence>
<feature type="domain" description="Plant heme peroxidase family profile" evidence="20">
    <location>
        <begin position="1"/>
        <end position="261"/>
    </location>
</feature>
<evidence type="ECO:0000256" key="5">
    <source>
        <dbReference type="ARBA" id="ARBA00022525"/>
    </source>
</evidence>
<dbReference type="EC" id="1.11.1.7" evidence="4"/>
<keyword evidence="22" id="KW-1185">Reference proteome</keyword>
<keyword evidence="14" id="KW-0376">Hydrogen peroxide</keyword>
<evidence type="ECO:0000256" key="11">
    <source>
        <dbReference type="ARBA" id="ARBA00023004"/>
    </source>
</evidence>
<evidence type="ECO:0000256" key="9">
    <source>
        <dbReference type="ARBA" id="ARBA00022837"/>
    </source>
</evidence>
<organism evidence="21 22">
    <name type="scientific">Panicum virgatum</name>
    <name type="common">Blackwell switchgrass</name>
    <dbReference type="NCBI Taxonomy" id="38727"/>
    <lineage>
        <taxon>Eukaryota</taxon>
        <taxon>Viridiplantae</taxon>
        <taxon>Streptophyta</taxon>
        <taxon>Embryophyta</taxon>
        <taxon>Tracheophyta</taxon>
        <taxon>Spermatophyta</taxon>
        <taxon>Magnoliopsida</taxon>
        <taxon>Liliopsida</taxon>
        <taxon>Poales</taxon>
        <taxon>Poaceae</taxon>
        <taxon>PACMAD clade</taxon>
        <taxon>Panicoideae</taxon>
        <taxon>Panicodae</taxon>
        <taxon>Paniceae</taxon>
        <taxon>Panicinae</taxon>
        <taxon>Panicum</taxon>
        <taxon>Panicum sect. Hiantes</taxon>
    </lineage>
</organism>
<dbReference type="AlphaFoldDB" id="A0A8T0PB74"/>
<feature type="binding site" evidence="17">
    <location>
        <position position="189"/>
    </location>
    <ligand>
        <name>Ca(2+)</name>
        <dbReference type="ChEBI" id="CHEBI:29108"/>
        <label>2</label>
    </ligand>
</feature>
<evidence type="ECO:0000256" key="19">
    <source>
        <dbReference type="SAM" id="MobiDB-lite"/>
    </source>
</evidence>
<dbReference type="GO" id="GO:0042744">
    <property type="term" value="P:hydrogen peroxide catabolic process"/>
    <property type="evidence" value="ECO:0007669"/>
    <property type="project" value="UniProtKB-KW"/>
</dbReference>
<dbReference type="PANTHER" id="PTHR31517:SF84">
    <property type="entry name" value="PEROXIDASE"/>
    <property type="match status" value="1"/>
</dbReference>
<dbReference type="GO" id="GO:0046872">
    <property type="term" value="F:metal ion binding"/>
    <property type="evidence" value="ECO:0007669"/>
    <property type="project" value="UniProtKB-KW"/>
</dbReference>
<dbReference type="InterPro" id="IPR019793">
    <property type="entry name" value="Peroxidases_heam-ligand_BS"/>
</dbReference>
<dbReference type="InterPro" id="IPR002016">
    <property type="entry name" value="Haem_peroxidase"/>
</dbReference>
<comment type="cofactor">
    <cofactor evidence="17">
        <name>heme b</name>
        <dbReference type="ChEBI" id="CHEBI:60344"/>
    </cofactor>
    <text evidence="17">Binds 1 heme b (iron(II)-protoporphyrin IX) group per subunit.</text>
</comment>
<feature type="active site" description="Proton acceptor" evidence="15">
    <location>
        <position position="4"/>
    </location>
</feature>
<dbReference type="PRINTS" id="PR00458">
    <property type="entry name" value="PEROXIDASE"/>
</dbReference>
<keyword evidence="6" id="KW-0575">Peroxidase</keyword>
<feature type="binding site" description="axial binding residue" evidence="17">
    <location>
        <position position="133"/>
    </location>
    <ligand>
        <name>heme b</name>
        <dbReference type="ChEBI" id="CHEBI:60344"/>
    </ligand>
    <ligandPart>
        <name>Fe</name>
        <dbReference type="ChEBI" id="CHEBI:18248"/>
    </ligandPart>
</feature>
<dbReference type="GO" id="GO:0020037">
    <property type="term" value="F:heme binding"/>
    <property type="evidence" value="ECO:0007669"/>
    <property type="project" value="InterPro"/>
</dbReference>
<feature type="binding site" evidence="17">
    <location>
        <position position="5"/>
    </location>
    <ligand>
        <name>Ca(2+)</name>
        <dbReference type="ChEBI" id="CHEBI:29108"/>
        <label>1</label>
    </ligand>
</feature>
<keyword evidence="8 17" id="KW-0479">Metal-binding</keyword>
<keyword evidence="10" id="KW-0560">Oxidoreductase</keyword>
<evidence type="ECO:0000256" key="7">
    <source>
        <dbReference type="ARBA" id="ARBA00022617"/>
    </source>
</evidence>
<evidence type="ECO:0000313" key="21">
    <source>
        <dbReference type="EMBL" id="KAG2557392.1"/>
    </source>
</evidence>